<feature type="transmembrane region" description="Helical" evidence="6">
    <location>
        <begin position="172"/>
        <end position="201"/>
    </location>
</feature>
<feature type="transmembrane region" description="Helical" evidence="6">
    <location>
        <begin position="359"/>
        <end position="385"/>
    </location>
</feature>
<evidence type="ECO:0000256" key="3">
    <source>
        <dbReference type="ARBA" id="ARBA00022692"/>
    </source>
</evidence>
<dbReference type="AlphaFoldDB" id="A0AAV0V436"/>
<comment type="similarity">
    <text evidence="2 6">Belongs to the CTL (choline transporter-like) family.</text>
</comment>
<feature type="transmembrane region" description="Helical" evidence="6">
    <location>
        <begin position="72"/>
        <end position="96"/>
    </location>
</feature>
<sequence>MELDRADEELLLEKDPRQAVVGRRGQHQDLLFSVSFAGNCGLVGFIALYYGLPNVSSLYFTVHHKDESSHGLKIFILFLATSCIGGVVSALWLQVLQIQAKRVISWTFKGGIVAFVAASFVAFYDSGMAGKAIGFLNLFFAFMIITFYASARRSIAFAACNLTAASRILRMCPGVITSAYIALLAQGVWAIIWGVAVVGVLAKAVGNLHDSSLFGNTCVFFLLLSFYWFMQVAKNVVHCITAGAVGEWWYGSQDANTVQRAQTRALTTSLGSICVGSLVVAALSALHTLLLSSPRRRAKGTANACLEFLVKLVVRNMQYFNKYAFCQVALHGKDFWLAGTDTMHLFRDRGWTALLNDSLISSVLAIGCLVAGTMSGVIGSIWLYIALRCTPDELAEHPNECQTFNVVVLAFVACASIGFAMCMTVSSILDSIVATMFVCFAEDPAALHYSHPEEHARLVEAWSRLQPDLLNFPTHMV</sequence>
<evidence type="ECO:0000256" key="4">
    <source>
        <dbReference type="ARBA" id="ARBA00022989"/>
    </source>
</evidence>
<keyword evidence="5 6" id="KW-0472">Membrane</keyword>
<comment type="caution">
    <text evidence="7">The sequence shown here is derived from an EMBL/GenBank/DDBJ whole genome shotgun (WGS) entry which is preliminary data.</text>
</comment>
<comment type="function">
    <text evidence="6">Choline transporter.</text>
</comment>
<evidence type="ECO:0000313" key="8">
    <source>
        <dbReference type="Proteomes" id="UP001162031"/>
    </source>
</evidence>
<dbReference type="InterPro" id="IPR007603">
    <property type="entry name" value="Choline_transptr-like"/>
</dbReference>
<feature type="transmembrane region" description="Helical" evidence="6">
    <location>
        <begin position="406"/>
        <end position="429"/>
    </location>
</feature>
<feature type="transmembrane region" description="Helical" evidence="6">
    <location>
        <begin position="270"/>
        <end position="290"/>
    </location>
</feature>
<evidence type="ECO:0000256" key="6">
    <source>
        <dbReference type="RuleBase" id="RU368066"/>
    </source>
</evidence>
<organism evidence="7 8">
    <name type="scientific">Hyaloperonospora brassicae</name>
    <name type="common">Brassica downy mildew</name>
    <name type="synonym">Peronospora brassicae</name>
    <dbReference type="NCBI Taxonomy" id="162125"/>
    <lineage>
        <taxon>Eukaryota</taxon>
        <taxon>Sar</taxon>
        <taxon>Stramenopiles</taxon>
        <taxon>Oomycota</taxon>
        <taxon>Peronosporomycetes</taxon>
        <taxon>Peronosporales</taxon>
        <taxon>Peronosporaceae</taxon>
        <taxon>Hyaloperonospora</taxon>
    </lineage>
</organism>
<dbReference type="GO" id="GO:0005886">
    <property type="term" value="C:plasma membrane"/>
    <property type="evidence" value="ECO:0007669"/>
    <property type="project" value="UniProtKB-SubCell"/>
</dbReference>
<evidence type="ECO:0000256" key="1">
    <source>
        <dbReference type="ARBA" id="ARBA00004141"/>
    </source>
</evidence>
<gene>
    <name evidence="7" type="ORF">HBR001_LOCUS8924</name>
</gene>
<feature type="transmembrane region" description="Helical" evidence="6">
    <location>
        <begin position="103"/>
        <end position="124"/>
    </location>
</feature>
<keyword evidence="4 6" id="KW-1133">Transmembrane helix</keyword>
<reference evidence="7" key="1">
    <citation type="submission" date="2022-12" db="EMBL/GenBank/DDBJ databases">
        <authorList>
            <person name="Webb A."/>
        </authorList>
    </citation>
    <scope>NUCLEOTIDE SEQUENCE</scope>
    <source>
        <strain evidence="7">Hp1</strain>
    </source>
</reference>
<dbReference type="PANTHER" id="PTHR12385:SF4">
    <property type="entry name" value="PROTEIN PNS1"/>
    <property type="match status" value="1"/>
</dbReference>
<feature type="transmembrane region" description="Helical" evidence="6">
    <location>
        <begin position="213"/>
        <end position="230"/>
    </location>
</feature>
<dbReference type="Proteomes" id="UP001162031">
    <property type="component" value="Unassembled WGS sequence"/>
</dbReference>
<proteinExistence type="inferred from homology"/>
<accession>A0AAV0V436</accession>
<dbReference type="PANTHER" id="PTHR12385">
    <property type="entry name" value="CHOLINE TRANSPORTER-LIKE (SLC FAMILY 44)"/>
    <property type="match status" value="1"/>
</dbReference>
<evidence type="ECO:0000313" key="7">
    <source>
        <dbReference type="EMBL" id="CAI5742326.1"/>
    </source>
</evidence>
<keyword evidence="3 6" id="KW-0812">Transmembrane</keyword>
<dbReference type="Pfam" id="PF04515">
    <property type="entry name" value="Choline_transpo"/>
    <property type="match status" value="1"/>
</dbReference>
<feature type="transmembrane region" description="Helical" evidence="6">
    <location>
        <begin position="30"/>
        <end position="52"/>
    </location>
</feature>
<evidence type="ECO:0000256" key="5">
    <source>
        <dbReference type="ARBA" id="ARBA00023136"/>
    </source>
</evidence>
<dbReference type="GO" id="GO:0022857">
    <property type="term" value="F:transmembrane transporter activity"/>
    <property type="evidence" value="ECO:0007669"/>
    <property type="project" value="UniProtKB-UniRule"/>
</dbReference>
<dbReference type="EMBL" id="CANTFL010001466">
    <property type="protein sequence ID" value="CAI5742326.1"/>
    <property type="molecule type" value="Genomic_DNA"/>
</dbReference>
<feature type="transmembrane region" description="Helical" evidence="6">
    <location>
        <begin position="130"/>
        <end position="151"/>
    </location>
</feature>
<protein>
    <recommendedName>
        <fullName evidence="6">Choline transporter-like protein</fullName>
    </recommendedName>
</protein>
<comment type="subcellular location">
    <subcellularLocation>
        <location evidence="6">Cell membrane</location>
        <topology evidence="6">Multi-pass membrane protein</topology>
    </subcellularLocation>
    <subcellularLocation>
        <location evidence="1">Membrane</location>
        <topology evidence="1">Multi-pass membrane protein</topology>
    </subcellularLocation>
</comment>
<keyword evidence="8" id="KW-1185">Reference proteome</keyword>
<name>A0AAV0V436_HYABA</name>
<evidence type="ECO:0000256" key="2">
    <source>
        <dbReference type="ARBA" id="ARBA00007168"/>
    </source>
</evidence>